<name>A0A845DBN5_9BACT</name>
<sequence length="346" mass="40546">MNKRLPLWLPYTNKIVYTKNSVSFIYKGGELKSRFREIQSIFFYGAVCPLEEGFLTLCSRYKIPICIHRRHMHQAIWITNSFDTNIDDVVTQQILYRRNKKKQFHIAYKLLKAKVKGMSWLIAPPDLPSYKPKNINDLRVIEAWHARKYWDEYYKRLGFSKSNRRGGADSNNIVTSALDAISKLITGVILRWVLYHKLSPYHGFFHITTEYPALIYDLIEPYRGYFDKVVFDTFQEKEDVSKWDGQKFIGAATNNVEAFLDKKIYTPQTQQIVTFQELLHGSALALRAYLVKDCTRFVVPMPGKRNGGRPIKAGYKLYGRHAGFTDFQKSINEEIEEIDHERLWYG</sequence>
<evidence type="ECO:0000256" key="8">
    <source>
        <dbReference type="ARBA" id="ARBA00023211"/>
    </source>
</evidence>
<evidence type="ECO:0000256" key="5">
    <source>
        <dbReference type="ARBA" id="ARBA00022842"/>
    </source>
</evidence>
<evidence type="ECO:0000256" key="3">
    <source>
        <dbReference type="ARBA" id="ARBA00022759"/>
    </source>
</evidence>
<comment type="caution">
    <text evidence="10">The sequence shown here is derived from an EMBL/GenBank/DDBJ whole genome shotgun (WGS) entry which is preliminary data.</text>
</comment>
<dbReference type="PANTHER" id="PTHR34353">
    <property type="entry name" value="CRISPR-ASSOCIATED ENDONUCLEASE CAS1 1"/>
    <property type="match status" value="1"/>
</dbReference>
<dbReference type="EMBL" id="VXOY01000026">
    <property type="protein sequence ID" value="MYE38458.1"/>
    <property type="molecule type" value="Genomic_DNA"/>
</dbReference>
<dbReference type="GO" id="GO:0004519">
    <property type="term" value="F:endonuclease activity"/>
    <property type="evidence" value="ECO:0007669"/>
    <property type="project" value="UniProtKB-KW"/>
</dbReference>
<keyword evidence="7" id="KW-0238">DNA-binding</keyword>
<dbReference type="AlphaFoldDB" id="A0A845DBN5"/>
<dbReference type="InterPro" id="IPR002729">
    <property type="entry name" value="CRISPR-assoc_Cas1"/>
</dbReference>
<evidence type="ECO:0000256" key="7">
    <source>
        <dbReference type="ARBA" id="ARBA00023125"/>
    </source>
</evidence>
<keyword evidence="2" id="KW-0479">Metal-binding</keyword>
<keyword evidence="1" id="KW-0540">Nuclease</keyword>
<evidence type="ECO:0008006" key="12">
    <source>
        <dbReference type="Google" id="ProtNLM"/>
    </source>
</evidence>
<dbReference type="GO" id="GO:0046872">
    <property type="term" value="F:metal ion binding"/>
    <property type="evidence" value="ECO:0007669"/>
    <property type="project" value="UniProtKB-KW"/>
</dbReference>
<dbReference type="GO" id="GO:0003677">
    <property type="term" value="F:DNA binding"/>
    <property type="evidence" value="ECO:0007669"/>
    <property type="project" value="UniProtKB-KW"/>
</dbReference>
<evidence type="ECO:0000313" key="11">
    <source>
        <dbReference type="Proteomes" id="UP000449092"/>
    </source>
</evidence>
<evidence type="ECO:0000256" key="2">
    <source>
        <dbReference type="ARBA" id="ARBA00022723"/>
    </source>
</evidence>
<evidence type="ECO:0000256" key="6">
    <source>
        <dbReference type="ARBA" id="ARBA00023118"/>
    </source>
</evidence>
<dbReference type="Proteomes" id="UP000449092">
    <property type="component" value="Unassembled WGS sequence"/>
</dbReference>
<accession>A0A845DBN5</accession>
<dbReference type="GO" id="GO:0043571">
    <property type="term" value="P:maintenance of CRISPR repeat elements"/>
    <property type="evidence" value="ECO:0007669"/>
    <property type="project" value="InterPro"/>
</dbReference>
<dbReference type="GO" id="GO:0051607">
    <property type="term" value="P:defense response to virus"/>
    <property type="evidence" value="ECO:0007669"/>
    <property type="project" value="UniProtKB-KW"/>
</dbReference>
<proteinExistence type="predicted"/>
<evidence type="ECO:0000256" key="4">
    <source>
        <dbReference type="ARBA" id="ARBA00022801"/>
    </source>
</evidence>
<dbReference type="InterPro" id="IPR050646">
    <property type="entry name" value="Cas1"/>
</dbReference>
<protein>
    <recommendedName>
        <fullName evidence="12">CRISPR-associated endonuclease Cas1</fullName>
    </recommendedName>
</protein>
<dbReference type="InterPro" id="IPR042206">
    <property type="entry name" value="CRISPR-assoc_Cas1_C"/>
</dbReference>
<evidence type="ECO:0000313" key="10">
    <source>
        <dbReference type="EMBL" id="MYE38458.1"/>
    </source>
</evidence>
<dbReference type="PANTHER" id="PTHR34353:SF2">
    <property type="entry name" value="CRISPR-ASSOCIATED ENDONUCLEASE CAS1 1"/>
    <property type="match status" value="1"/>
</dbReference>
<keyword evidence="3" id="KW-0255">Endonuclease</keyword>
<keyword evidence="6" id="KW-0051">Antiviral defense</keyword>
<evidence type="ECO:0000256" key="9">
    <source>
        <dbReference type="ARBA" id="ARBA00038592"/>
    </source>
</evidence>
<dbReference type="Pfam" id="PF01867">
    <property type="entry name" value="Cas_Cas1"/>
    <property type="match status" value="1"/>
</dbReference>
<dbReference type="Gene3D" id="1.20.120.920">
    <property type="entry name" value="CRISPR-associated endonuclease Cas1, C-terminal domain"/>
    <property type="match status" value="1"/>
</dbReference>
<keyword evidence="8" id="KW-0464">Manganese</keyword>
<gene>
    <name evidence="10" type="ORF">F4X82_02995</name>
</gene>
<organism evidence="10 11">
    <name type="scientific">Candidatus Spechtbacteria bacterium SB0662_bin_43</name>
    <dbReference type="NCBI Taxonomy" id="2604897"/>
    <lineage>
        <taxon>Bacteria</taxon>
        <taxon>Candidatus Spechtiibacteriota</taxon>
    </lineage>
</organism>
<comment type="subunit">
    <text evidence="9">Homodimer, forms a heterotetramer with a Cas2 homodimer.</text>
</comment>
<evidence type="ECO:0000256" key="1">
    <source>
        <dbReference type="ARBA" id="ARBA00022722"/>
    </source>
</evidence>
<reference evidence="10 11" key="1">
    <citation type="submission" date="2019-09" db="EMBL/GenBank/DDBJ databases">
        <title>Characterisation of the sponge microbiome using genome-centric metagenomics.</title>
        <authorList>
            <person name="Engelberts J.P."/>
            <person name="Robbins S.J."/>
            <person name="De Goeij J.M."/>
            <person name="Aranda M."/>
            <person name="Bell S.C."/>
            <person name="Webster N.S."/>
        </authorList>
    </citation>
    <scope>NUCLEOTIDE SEQUENCE [LARGE SCALE GENOMIC DNA]</scope>
    <source>
        <strain evidence="10">SB0662_bin_43</strain>
    </source>
</reference>
<dbReference type="GO" id="GO:0016787">
    <property type="term" value="F:hydrolase activity"/>
    <property type="evidence" value="ECO:0007669"/>
    <property type="project" value="UniProtKB-KW"/>
</dbReference>
<keyword evidence="4" id="KW-0378">Hydrolase</keyword>
<keyword evidence="5" id="KW-0460">Magnesium</keyword>